<protein>
    <submittedName>
        <fullName evidence="1">Uncharacterized protein</fullName>
    </submittedName>
</protein>
<reference evidence="1" key="1">
    <citation type="journal article" date="2012" name="Science">
        <title>Fermentation, hydrogen, and sulfur metabolism in multiple uncultivated bacterial phyla.</title>
        <authorList>
            <person name="Wrighton K.C."/>
            <person name="Thomas B.C."/>
            <person name="Sharon I."/>
            <person name="Miller C.S."/>
            <person name="Castelle C.J."/>
            <person name="VerBerkmoes N.C."/>
            <person name="Wilkins M.J."/>
            <person name="Hettich R.L."/>
            <person name="Lipton M.S."/>
            <person name="Williams K.H."/>
            <person name="Long P.E."/>
            <person name="Banfield J.F."/>
        </authorList>
    </citation>
    <scope>NUCLEOTIDE SEQUENCE [LARGE SCALE GENOMIC DNA]</scope>
</reference>
<comment type="caution">
    <text evidence="1">The sequence shown here is derived from an EMBL/GenBank/DDBJ whole genome shotgun (WGS) entry which is preliminary data.</text>
</comment>
<dbReference type="AlphaFoldDB" id="K2GXK6"/>
<dbReference type="EMBL" id="AMFJ01000367">
    <property type="protein sequence ID" value="EKE28130.1"/>
    <property type="molecule type" value="Genomic_DNA"/>
</dbReference>
<gene>
    <name evidence="1" type="ORF">ACD_3C00093G0001</name>
</gene>
<name>K2GXK6_9BACT</name>
<evidence type="ECO:0000313" key="1">
    <source>
        <dbReference type="EMBL" id="EKE28130.1"/>
    </source>
</evidence>
<organism evidence="1">
    <name type="scientific">uncultured bacterium</name>
    <name type="common">gcode 4</name>
    <dbReference type="NCBI Taxonomy" id="1234023"/>
    <lineage>
        <taxon>Bacteria</taxon>
        <taxon>environmental samples</taxon>
    </lineage>
</organism>
<proteinExistence type="predicted"/>
<sequence>MDIILKLSQSKNTIYTFDELREIFWTKNIQVLKNKLNYYTKVWILERIVKWVYALKNKEINRFELANKIYSPSYISFFSALYHYWVIFQYEEDVYLAYKKTDTRKTPILNIRLKSLKKDILLNPNWIINNWIYSIASAERAFLDTIYLYPNMHFDNLWALNQDKILELLKIYNSKTMEKRIKDYFLNI</sequence>
<accession>K2GXK6</accession>